<comment type="caution">
    <text evidence="1">The sequence shown here is derived from an EMBL/GenBank/DDBJ whole genome shotgun (WGS) entry which is preliminary data.</text>
</comment>
<keyword evidence="2" id="KW-1185">Reference proteome</keyword>
<gene>
    <name evidence="1" type="ORF">HB662_01450</name>
</gene>
<name>A0ABX1ES11_9PROT</name>
<organism evidence="1 2">
    <name type="scientific">Falsiroseomonas frigidaquae</name>
    <dbReference type="NCBI Taxonomy" id="487318"/>
    <lineage>
        <taxon>Bacteria</taxon>
        <taxon>Pseudomonadati</taxon>
        <taxon>Pseudomonadota</taxon>
        <taxon>Alphaproteobacteria</taxon>
        <taxon>Acetobacterales</taxon>
        <taxon>Roseomonadaceae</taxon>
        <taxon>Falsiroseomonas</taxon>
    </lineage>
</organism>
<dbReference type="RefSeq" id="WP_168046403.1">
    <property type="nucleotide sequence ID" value="NZ_JAATJR010000001.1"/>
</dbReference>
<dbReference type="EMBL" id="JAAVTX010000001">
    <property type="protein sequence ID" value="NKE43424.1"/>
    <property type="molecule type" value="Genomic_DNA"/>
</dbReference>
<sequence length="188" mass="20641">MAVKRAEAARILGVNRARITQYVKMGMPSLQDGSIDVEAARQWIAANIDPMKRLGWETLKRDRAPVPDLANSPWAVLGDLDQPSQRGFALASANAVYRVAFHAVWAAADAGVDRERARELAQTLQVVLWADLDHFGRVGLGIPEDQSPDGWLALQPGVLKEQLDRVPWGELFDPAGRSKVVGRSRAPD</sequence>
<protein>
    <submittedName>
        <fullName evidence="1">Uncharacterized protein</fullName>
    </submittedName>
</protein>
<evidence type="ECO:0000313" key="1">
    <source>
        <dbReference type="EMBL" id="NKE43424.1"/>
    </source>
</evidence>
<proteinExistence type="predicted"/>
<reference evidence="1 2" key="1">
    <citation type="submission" date="2020-03" db="EMBL/GenBank/DDBJ databases">
        <title>Roseomonas selenitidurans sp. nov. isolated from soil.</title>
        <authorList>
            <person name="Liu H."/>
        </authorList>
    </citation>
    <scope>NUCLEOTIDE SEQUENCE [LARGE SCALE GENOMIC DNA]</scope>
    <source>
        <strain evidence="1 2">JCM 15073</strain>
    </source>
</reference>
<accession>A0ABX1ES11</accession>
<dbReference type="InterPro" id="IPR036388">
    <property type="entry name" value="WH-like_DNA-bd_sf"/>
</dbReference>
<dbReference type="Proteomes" id="UP000765160">
    <property type="component" value="Unassembled WGS sequence"/>
</dbReference>
<evidence type="ECO:0000313" key="2">
    <source>
        <dbReference type="Proteomes" id="UP000765160"/>
    </source>
</evidence>
<dbReference type="Gene3D" id="1.10.10.10">
    <property type="entry name" value="Winged helix-like DNA-binding domain superfamily/Winged helix DNA-binding domain"/>
    <property type="match status" value="1"/>
</dbReference>